<keyword evidence="1" id="KW-0175">Coiled coil</keyword>
<accession>A0A8J3EW09</accession>
<keyword evidence="3" id="KW-1185">Reference proteome</keyword>
<dbReference type="Proteomes" id="UP000650511">
    <property type="component" value="Unassembled WGS sequence"/>
</dbReference>
<evidence type="ECO:0000313" key="3">
    <source>
        <dbReference type="Proteomes" id="UP000650511"/>
    </source>
</evidence>
<reference evidence="2" key="2">
    <citation type="submission" date="2020-09" db="EMBL/GenBank/DDBJ databases">
        <authorList>
            <person name="Sun Q."/>
            <person name="Zhou Y."/>
        </authorList>
    </citation>
    <scope>NUCLEOTIDE SEQUENCE</scope>
    <source>
        <strain evidence="2">CGMCC 1.14988</strain>
    </source>
</reference>
<evidence type="ECO:0000313" key="2">
    <source>
        <dbReference type="EMBL" id="GGI02338.1"/>
    </source>
</evidence>
<protein>
    <recommendedName>
        <fullName evidence="4">Transposase IS116/IS110/IS902 family protein</fullName>
    </recommendedName>
</protein>
<gene>
    <name evidence="2" type="ORF">GCM10011354_00020</name>
</gene>
<dbReference type="EMBL" id="BMHA01000001">
    <property type="protein sequence ID" value="GGI02338.1"/>
    <property type="molecule type" value="Genomic_DNA"/>
</dbReference>
<organism evidence="2 3">
    <name type="scientific">Egicoccus halophilus</name>
    <dbReference type="NCBI Taxonomy" id="1670830"/>
    <lineage>
        <taxon>Bacteria</taxon>
        <taxon>Bacillati</taxon>
        <taxon>Actinomycetota</taxon>
        <taxon>Nitriliruptoria</taxon>
        <taxon>Egicoccales</taxon>
        <taxon>Egicoccaceae</taxon>
        <taxon>Egicoccus</taxon>
    </lineage>
</organism>
<name>A0A8J3EW09_9ACTN</name>
<evidence type="ECO:0008006" key="4">
    <source>
        <dbReference type="Google" id="ProtNLM"/>
    </source>
</evidence>
<proteinExistence type="predicted"/>
<sequence>MLKVVPTPIQGRRLSRSKIAAALRRGGRQRNIEKRVIEIQTALRSEQLEAPVLVVDAMGTALASLVAVIDTLQTQIGQLEQQLSEHFEAHSDATIIRSLPGLGMILGARVLAEFGDDPNLIHPGSGGGS</sequence>
<dbReference type="OrthoDB" id="3188901at2"/>
<dbReference type="AlphaFoldDB" id="A0A8J3EW09"/>
<reference evidence="2" key="1">
    <citation type="journal article" date="2014" name="Int. J. Syst. Evol. Microbiol.">
        <title>Complete genome sequence of Corynebacterium casei LMG S-19264T (=DSM 44701T), isolated from a smear-ripened cheese.</title>
        <authorList>
            <consortium name="US DOE Joint Genome Institute (JGI-PGF)"/>
            <person name="Walter F."/>
            <person name="Albersmeier A."/>
            <person name="Kalinowski J."/>
            <person name="Ruckert C."/>
        </authorList>
    </citation>
    <scope>NUCLEOTIDE SEQUENCE</scope>
    <source>
        <strain evidence="2">CGMCC 1.14988</strain>
    </source>
</reference>
<comment type="caution">
    <text evidence="2">The sequence shown here is derived from an EMBL/GenBank/DDBJ whole genome shotgun (WGS) entry which is preliminary data.</text>
</comment>
<evidence type="ECO:0000256" key="1">
    <source>
        <dbReference type="SAM" id="Coils"/>
    </source>
</evidence>
<feature type="coiled-coil region" evidence="1">
    <location>
        <begin position="62"/>
        <end position="89"/>
    </location>
</feature>